<evidence type="ECO:0000313" key="6">
    <source>
        <dbReference type="RefSeq" id="XP_052754956.1"/>
    </source>
</evidence>
<proteinExistence type="predicted"/>
<name>A0ABM3MUB6_GALME</name>
<dbReference type="InterPro" id="IPR050863">
    <property type="entry name" value="CenT-Element_Derived"/>
</dbReference>
<feature type="domain" description="HTH psq-type" evidence="4">
    <location>
        <begin position="17"/>
        <end position="54"/>
    </location>
</feature>
<organism evidence="5 6">
    <name type="scientific">Galleria mellonella</name>
    <name type="common">Greater wax moth</name>
    <dbReference type="NCBI Taxonomy" id="7137"/>
    <lineage>
        <taxon>Eukaryota</taxon>
        <taxon>Metazoa</taxon>
        <taxon>Ecdysozoa</taxon>
        <taxon>Arthropoda</taxon>
        <taxon>Hexapoda</taxon>
        <taxon>Insecta</taxon>
        <taxon>Pterygota</taxon>
        <taxon>Neoptera</taxon>
        <taxon>Endopterygota</taxon>
        <taxon>Lepidoptera</taxon>
        <taxon>Glossata</taxon>
        <taxon>Ditrysia</taxon>
        <taxon>Pyraloidea</taxon>
        <taxon>Pyralidae</taxon>
        <taxon>Galleriinae</taxon>
        <taxon>Galleria</taxon>
    </lineage>
</organism>
<dbReference type="RefSeq" id="XP_052754956.1">
    <property type="nucleotide sequence ID" value="XM_052898996.1"/>
</dbReference>
<dbReference type="PANTHER" id="PTHR19303">
    <property type="entry name" value="TRANSPOSON"/>
    <property type="match status" value="1"/>
</dbReference>
<dbReference type="GeneID" id="128201578"/>
<feature type="region of interest" description="Disordered" evidence="2">
    <location>
        <begin position="403"/>
        <end position="425"/>
    </location>
</feature>
<dbReference type="InterPro" id="IPR009057">
    <property type="entry name" value="Homeodomain-like_sf"/>
</dbReference>
<protein>
    <submittedName>
        <fullName evidence="6">Uncharacterized protein LOC128201578</fullName>
    </submittedName>
</protein>
<keyword evidence="5" id="KW-1185">Reference proteome</keyword>
<evidence type="ECO:0000256" key="1">
    <source>
        <dbReference type="ARBA" id="ARBA00004123"/>
    </source>
</evidence>
<dbReference type="SUPFAM" id="SSF46689">
    <property type="entry name" value="Homeodomain-like"/>
    <property type="match status" value="1"/>
</dbReference>
<comment type="subcellular location">
    <subcellularLocation>
        <location evidence="1">Nucleus</location>
    </subcellularLocation>
</comment>
<dbReference type="InterPro" id="IPR007889">
    <property type="entry name" value="HTH_Psq"/>
</dbReference>
<gene>
    <name evidence="6" type="primary">LOC128201578</name>
</gene>
<evidence type="ECO:0000313" key="5">
    <source>
        <dbReference type="Proteomes" id="UP001652740"/>
    </source>
</evidence>
<dbReference type="InterPro" id="IPR004875">
    <property type="entry name" value="DDE_SF_endonuclease_dom"/>
</dbReference>
<feature type="domain" description="DDE-1" evidence="3">
    <location>
        <begin position="212"/>
        <end position="338"/>
    </location>
</feature>
<evidence type="ECO:0000259" key="3">
    <source>
        <dbReference type="Pfam" id="PF03184"/>
    </source>
</evidence>
<evidence type="ECO:0000256" key="2">
    <source>
        <dbReference type="SAM" id="MobiDB-lite"/>
    </source>
</evidence>
<evidence type="ECO:0000259" key="4">
    <source>
        <dbReference type="Pfam" id="PF05225"/>
    </source>
</evidence>
<dbReference type="Pfam" id="PF05225">
    <property type="entry name" value="HTH_psq"/>
    <property type="match status" value="1"/>
</dbReference>
<dbReference type="Proteomes" id="UP001652740">
    <property type="component" value="Unplaced"/>
</dbReference>
<dbReference type="CDD" id="cd15517">
    <property type="entry name" value="PHD_TCF19_like"/>
    <property type="match status" value="1"/>
</dbReference>
<dbReference type="PANTHER" id="PTHR19303:SF71">
    <property type="entry name" value="ZINC FINGER PHD-TYPE DOMAIN-CONTAINING PROTEIN"/>
    <property type="match status" value="1"/>
</dbReference>
<dbReference type="Pfam" id="PF03184">
    <property type="entry name" value="DDE_1"/>
    <property type="match status" value="1"/>
</dbReference>
<reference evidence="6" key="1">
    <citation type="submission" date="2025-08" db="UniProtKB">
        <authorList>
            <consortium name="RefSeq"/>
        </authorList>
    </citation>
    <scope>IDENTIFICATION</scope>
    <source>
        <tissue evidence="6">Whole larvae</tissue>
    </source>
</reference>
<sequence length="665" mass="75439">MVFKYKRKTNQASWSESSLQKAIQEVREDKKSINATAKKYGIPYGTLYRHLKSGSHIKKLGRFTPIFTCDQEQELCEYLQKLDSLFFGLTRNDFLELVYVYAEKNNINHRFKNGRAGDDWFAGFKARHPEIVLRSPEPTSLARTRGFNKPQVELFYANYWSQVEKHNFDPTTIYNMDETGVRMTTSKPPKVLSVKGKKQVGVIGSAERGQLTTVICCCNAAGTFIPPFFIFARKRMQERLLDGSPPGSQATVSDNGWINGPVFLNWLQYFVEKTRPTKDRKVLLLIDNHESHKYYPALEYATKNNVVFVSFAPHTTNRMQPLDVAVYGPLKKYFEQELNIFQKSHPGRIINQYDIARIFSGAYVKSASVHNAIQGFRKPGIWPYNPHVFSDEDYMPSTMTDRPLNSVTSASSCPGQVESNRTPSPSIFQSSESLIALLATQAREVTPEPAIEEDCPMNVEIITPSYLEKDNVSQSATEYDASHSSHTNMPSICTPGPSSMTEHTHQVISTSIQSDLQEMSNSSSATVTISPYTIRPIPTMAASKTNKKRRCQKSMVLTSTPVKNEQAIKYKKNYNKKTKISDLDVKKKGKGKENMIARGKVKTKKKIHNITKKVKGKYSCLVCTEEYIDPPIEDWIQCSECHRQAHENCTLYSGFASYFCDDCQE</sequence>
<accession>A0ABM3MUB6</accession>
<dbReference type="Gene3D" id="1.10.10.60">
    <property type="entry name" value="Homeodomain-like"/>
    <property type="match status" value="1"/>
</dbReference>